<reference evidence="2" key="1">
    <citation type="submission" date="2017-07" db="EMBL/GenBank/DDBJ databases">
        <authorList>
            <person name="Putnam M.J."/>
            <person name="Sharma R."/>
            <person name="Kruger J.L."/>
            <person name="Berg J.A."/>
            <person name="Payne A.M."/>
            <person name="Fajardo C.P."/>
            <person name="Breakwell D.P."/>
            <person name="Hope S."/>
            <person name="Grose J.H."/>
        </authorList>
    </citation>
    <scope>NUCLEOTIDE SEQUENCE [LARGE SCALE GENOMIC DNA]</scope>
</reference>
<evidence type="ECO:0000313" key="1">
    <source>
        <dbReference type="EMBL" id="ASU03593.1"/>
    </source>
</evidence>
<accession>A0A223LI95</accession>
<organism evidence="1 2">
    <name type="scientific">Erwinia phage vB_EamM_RisingSun</name>
    <dbReference type="NCBI Taxonomy" id="2026080"/>
    <lineage>
        <taxon>Viruses</taxon>
        <taxon>Duplodnaviria</taxon>
        <taxon>Heunggongvirae</taxon>
        <taxon>Uroviricota</taxon>
        <taxon>Caudoviricetes</taxon>
        <taxon>Chimalliviridae</taxon>
        <taxon>Risingsunvirus</taxon>
        <taxon>Risingsunvirus risingsun</taxon>
    </lineage>
</organism>
<evidence type="ECO:0000313" key="2">
    <source>
        <dbReference type="Proteomes" id="UP000225553"/>
    </source>
</evidence>
<proteinExistence type="predicted"/>
<dbReference type="EMBL" id="MF459646">
    <property type="protein sequence ID" value="ASU03593.1"/>
    <property type="molecule type" value="Genomic_DNA"/>
</dbReference>
<dbReference type="Proteomes" id="UP000225553">
    <property type="component" value="Segment"/>
</dbReference>
<sequence length="235" mass="27397">MLIARYNHIRGRLTALHDMIQHKQFSVWVAPVMFMDLEELRHRPTFQREDHVADHQFYETPQMRSMTVSQLVEILPNMNTPNDIGYCRPNEDIPLLYEGIQEYIMLWCEIIKDVPEVPFPPLDELYLLESFAYTLFPAYRSIKPYLDDRERQEQNGINARMSEMGLASFMGLFKQERFGAKMADGQLSFVSYLDMLKQSMNWTESAGQTGVKSATDSLLAQDNNDTGLSSWFMMK</sequence>
<protein>
    <submittedName>
        <fullName evidence="1">Uncharacterized protein</fullName>
    </submittedName>
</protein>
<keyword evidence="2" id="KW-1185">Reference proteome</keyword>
<name>A0A223LI95_9CAUD</name>
<dbReference type="OrthoDB" id="33446at10239"/>
<gene>
    <name evidence="1" type="ORF">RISINGSUN_77</name>
</gene>